<keyword evidence="5" id="KW-1185">Reference proteome</keyword>
<dbReference type="Gene3D" id="3.40.190.10">
    <property type="entry name" value="Periplasmic binding protein-like II"/>
    <property type="match status" value="1"/>
</dbReference>
<dbReference type="PANTHER" id="PTHR30290:SF83">
    <property type="entry name" value="ABC TRANSPORTER SUBSTRATE-BINDING PROTEIN"/>
    <property type="match status" value="1"/>
</dbReference>
<comment type="caution">
    <text evidence="4">The sequence shown here is derived from an EMBL/GenBank/DDBJ whole genome shotgun (WGS) entry which is preliminary data.</text>
</comment>
<dbReference type="PROSITE" id="PS51257">
    <property type="entry name" value="PROKAR_LIPOPROTEIN"/>
    <property type="match status" value="1"/>
</dbReference>
<feature type="domain" description="Solute-binding protein family 5" evidence="3">
    <location>
        <begin position="110"/>
        <end position="491"/>
    </location>
</feature>
<dbReference type="Pfam" id="PF00496">
    <property type="entry name" value="SBP_bac_5"/>
    <property type="match status" value="1"/>
</dbReference>
<protein>
    <submittedName>
        <fullName evidence="4">ABC transporter substrate-binding protein</fullName>
    </submittedName>
</protein>
<dbReference type="InterPro" id="IPR030678">
    <property type="entry name" value="Peptide/Ni-bd"/>
</dbReference>
<dbReference type="PANTHER" id="PTHR30290">
    <property type="entry name" value="PERIPLASMIC BINDING COMPONENT OF ABC TRANSPORTER"/>
    <property type="match status" value="1"/>
</dbReference>
<evidence type="ECO:0000256" key="2">
    <source>
        <dbReference type="SAM" id="SignalP"/>
    </source>
</evidence>
<keyword evidence="2" id="KW-0732">Signal</keyword>
<dbReference type="PIRSF" id="PIRSF002741">
    <property type="entry name" value="MppA"/>
    <property type="match status" value="1"/>
</dbReference>
<feature type="chain" id="PRO_5046834439" evidence="2">
    <location>
        <begin position="22"/>
        <end position="580"/>
    </location>
</feature>
<evidence type="ECO:0000313" key="5">
    <source>
        <dbReference type="Proteomes" id="UP001602245"/>
    </source>
</evidence>
<accession>A0ABW6WLC4</accession>
<dbReference type="Proteomes" id="UP001602245">
    <property type="component" value="Unassembled WGS sequence"/>
</dbReference>
<dbReference type="SUPFAM" id="SSF53850">
    <property type="entry name" value="Periplasmic binding protein-like II"/>
    <property type="match status" value="1"/>
</dbReference>
<name>A0ABW6WLC4_9ACTN</name>
<evidence type="ECO:0000256" key="1">
    <source>
        <dbReference type="SAM" id="MobiDB-lite"/>
    </source>
</evidence>
<gene>
    <name evidence="4" type="ORF">ACFY35_32020</name>
</gene>
<dbReference type="Gene3D" id="3.10.105.10">
    <property type="entry name" value="Dipeptide-binding Protein, Domain 3"/>
    <property type="match status" value="1"/>
</dbReference>
<feature type="region of interest" description="Disordered" evidence="1">
    <location>
        <begin position="19"/>
        <end position="62"/>
    </location>
</feature>
<dbReference type="EMBL" id="JBIAZU010000006">
    <property type="protein sequence ID" value="MFF5294087.1"/>
    <property type="molecule type" value="Genomic_DNA"/>
</dbReference>
<feature type="signal peptide" evidence="2">
    <location>
        <begin position="1"/>
        <end position="21"/>
    </location>
</feature>
<proteinExistence type="predicted"/>
<evidence type="ECO:0000259" key="3">
    <source>
        <dbReference type="Pfam" id="PF00496"/>
    </source>
</evidence>
<organism evidence="4 5">
    <name type="scientific">Paractinoplanes globisporus</name>
    <dbReference type="NCBI Taxonomy" id="113565"/>
    <lineage>
        <taxon>Bacteria</taxon>
        <taxon>Bacillati</taxon>
        <taxon>Actinomycetota</taxon>
        <taxon>Actinomycetes</taxon>
        <taxon>Micromonosporales</taxon>
        <taxon>Micromonosporaceae</taxon>
        <taxon>Paractinoplanes</taxon>
    </lineage>
</organism>
<reference evidence="4 5" key="1">
    <citation type="submission" date="2024-10" db="EMBL/GenBank/DDBJ databases">
        <title>The Natural Products Discovery Center: Release of the First 8490 Sequenced Strains for Exploring Actinobacteria Biosynthetic Diversity.</title>
        <authorList>
            <person name="Kalkreuter E."/>
            <person name="Kautsar S.A."/>
            <person name="Yang D."/>
            <person name="Bader C.D."/>
            <person name="Teijaro C.N."/>
            <person name="Fluegel L."/>
            <person name="Davis C.M."/>
            <person name="Simpson J.R."/>
            <person name="Lauterbach L."/>
            <person name="Steele A.D."/>
            <person name="Gui C."/>
            <person name="Meng S."/>
            <person name="Li G."/>
            <person name="Viehrig K."/>
            <person name="Ye F."/>
            <person name="Su P."/>
            <person name="Kiefer A.F."/>
            <person name="Nichols A."/>
            <person name="Cepeda A.J."/>
            <person name="Yan W."/>
            <person name="Fan B."/>
            <person name="Jiang Y."/>
            <person name="Adhikari A."/>
            <person name="Zheng C.-J."/>
            <person name="Schuster L."/>
            <person name="Cowan T.M."/>
            <person name="Smanski M.J."/>
            <person name="Chevrette M.G."/>
            <person name="De Carvalho L.P.S."/>
            <person name="Shen B."/>
        </authorList>
    </citation>
    <scope>NUCLEOTIDE SEQUENCE [LARGE SCALE GENOMIC DNA]</scope>
    <source>
        <strain evidence="4 5">NPDC000087</strain>
    </source>
</reference>
<dbReference type="InterPro" id="IPR039424">
    <property type="entry name" value="SBP_5"/>
</dbReference>
<feature type="compositionally biased region" description="Polar residues" evidence="1">
    <location>
        <begin position="37"/>
        <end position="47"/>
    </location>
</feature>
<dbReference type="RefSeq" id="WP_020512330.1">
    <property type="nucleotide sequence ID" value="NZ_JBIAZU010000006.1"/>
</dbReference>
<dbReference type="InterPro" id="IPR000914">
    <property type="entry name" value="SBP_5_dom"/>
</dbReference>
<evidence type="ECO:0000313" key="4">
    <source>
        <dbReference type="EMBL" id="MFF5294087.1"/>
    </source>
</evidence>
<sequence>MARRFKVAVAATAAVALGLSGCGSPSSKNDTGKADNSKITAQKSATDPNAKGPAPEAPGVHKGGNIIITAESTPSTFDPTDTYYTDSNEIEKLTFRTPTQYAIRDGQPVLVPDLTDLGTVSSDKLTWTFKMTGQYKYEDGTDVKVDDLAYAIKRSFAHDVFPNGPTYQMGYFKDGDKYKGPYADGDTYAGVETQGTDTLIIHLAKPFSDLPFYMTFPMFTPIPKAKDNKQDYKNHPLSTGPYMFDQYVAGTSLTLKKNPNWDPNTDPVRHAYADTWTFKWGGELVSTQQKVLNSAGDDANSLQYQDVDASLIPQLTGDKAKQLITGESPCTYVLNIDTRKIPDINVRKAIAKAINWDAISKANGNNDKTAEPASTFMPPGVPGYTKYTPYPDLTGTGAGDPDGAKKLLTDAGKLGFEVSWYYDNTKPVAQQVSNIRADSLTKAGFKVKAIGVATADLRAKISDYSAPVNLAQGPRGWCSDWPTGSSWLPVLFQTHSIADGISWGFLSDAAIDKKIDDVALLPSDQATSKWAPLDQELMGMYVALPWYYTKMATVAGTNIGGAVGDATMGMPFFPEMYLKS</sequence>